<reference evidence="2" key="1">
    <citation type="journal article" date="2023" name="Nat. Plants">
        <title>Single-cell RNA sequencing provides a high-resolution roadmap for understanding the multicellular compartmentation of specialized metabolism.</title>
        <authorList>
            <person name="Sun S."/>
            <person name="Shen X."/>
            <person name="Li Y."/>
            <person name="Li Y."/>
            <person name="Wang S."/>
            <person name="Li R."/>
            <person name="Zhang H."/>
            <person name="Shen G."/>
            <person name="Guo B."/>
            <person name="Wei J."/>
            <person name="Xu J."/>
            <person name="St-Pierre B."/>
            <person name="Chen S."/>
            <person name="Sun C."/>
        </authorList>
    </citation>
    <scope>NUCLEOTIDE SEQUENCE [LARGE SCALE GENOMIC DNA]</scope>
</reference>
<sequence length="657" mass="72631">MILLKYRIPELLVCFLVLIIFWVGIESQCTNECDALASYYAWNGSNLTLISRVLSTTINKILAYNPQIRNPDIIQLGKRVNVPFSCGCLAGEFMAHQFVYQIRTGNTYKRIASLVYSNLTTVEMLGRFNSYNANNLPDAGQLNVTVNCSCGNSRVSKDYRLFITYPLRVGESISSIANEYGIPERLLEDYNPGVNFSRGSGLVLIPTRDQNGTFPPVKSSSSGLSGGAIAGISVAAVVGASFLAVCFYVLFYRERKISEASSFLRAAASEQNHEHMHGPGTWEKMTESGPIVSSNSPRLNGITVDRSVEFSHEELSKATNDFSLENKIGQGGFGSVFYGELRGESAAIKQMDMQASKEFLAELKVLTHVHHLNLVRLIGYCVEGSLFLVYEYIENGNLTQHLRGSDREPLPWPIRVQIALDSARGLEYIHEHTVPVYIHRDIKSANILIDKNFRAKVGKICNNVSCGSSLPYSTQKGFLVLQVADFGLTKLTEVGSASLHTRLVGTFGYMPPEYGISLCLTPLKYAQYGDVSPKIDVYAFGVVLYELISAKEAIIKTNEVVTESRGLVALFEEAFNQTDPQEALRKLVDPKLGDGYPVESVCKMAQLAKVCTHENPQLRPSMRSIVVALMTLSSSTEDWDIGSFYENQGLVHLMSGR</sequence>
<organism evidence="1 2">
    <name type="scientific">Catharanthus roseus</name>
    <name type="common">Madagascar periwinkle</name>
    <name type="synonym">Vinca rosea</name>
    <dbReference type="NCBI Taxonomy" id="4058"/>
    <lineage>
        <taxon>Eukaryota</taxon>
        <taxon>Viridiplantae</taxon>
        <taxon>Streptophyta</taxon>
        <taxon>Embryophyta</taxon>
        <taxon>Tracheophyta</taxon>
        <taxon>Spermatophyta</taxon>
        <taxon>Magnoliopsida</taxon>
        <taxon>eudicotyledons</taxon>
        <taxon>Gunneridae</taxon>
        <taxon>Pentapetalae</taxon>
        <taxon>asterids</taxon>
        <taxon>lamiids</taxon>
        <taxon>Gentianales</taxon>
        <taxon>Apocynaceae</taxon>
        <taxon>Rauvolfioideae</taxon>
        <taxon>Vinceae</taxon>
        <taxon>Catharanthinae</taxon>
        <taxon>Catharanthus</taxon>
    </lineage>
</organism>
<accession>A0ACC0BJX4</accession>
<comment type="caution">
    <text evidence="1">The sequence shown here is derived from an EMBL/GenBank/DDBJ whole genome shotgun (WGS) entry which is preliminary data.</text>
</comment>
<evidence type="ECO:0000313" key="1">
    <source>
        <dbReference type="EMBL" id="KAI5672997.1"/>
    </source>
</evidence>
<protein>
    <submittedName>
        <fullName evidence="1">Uncharacterized protein</fullName>
    </submittedName>
</protein>
<dbReference type="Proteomes" id="UP001060085">
    <property type="component" value="Linkage Group LG03"/>
</dbReference>
<dbReference type="EMBL" id="CM044703">
    <property type="protein sequence ID" value="KAI5672997.1"/>
    <property type="molecule type" value="Genomic_DNA"/>
</dbReference>
<proteinExistence type="predicted"/>
<gene>
    <name evidence="1" type="ORF">M9H77_13361</name>
</gene>
<keyword evidence="2" id="KW-1185">Reference proteome</keyword>
<evidence type="ECO:0000313" key="2">
    <source>
        <dbReference type="Proteomes" id="UP001060085"/>
    </source>
</evidence>
<name>A0ACC0BJX4_CATRO</name>